<dbReference type="Proteomes" id="UP000575469">
    <property type="component" value="Unassembled WGS sequence"/>
</dbReference>
<accession>A0A848P5H7</accession>
<dbReference type="AlphaFoldDB" id="A0A848P5H7"/>
<dbReference type="EMBL" id="JABBZM010000017">
    <property type="protein sequence ID" value="NMV39876.1"/>
    <property type="molecule type" value="Genomic_DNA"/>
</dbReference>
<reference evidence="1 2" key="1">
    <citation type="submission" date="2020-04" db="EMBL/GenBank/DDBJ databases">
        <title>Ralstonia insidiosa genome sequencing and assembly.</title>
        <authorList>
            <person name="Martins R.C.R."/>
            <person name="Perdigao-Neto L.V."/>
            <person name="Levin A.S.S."/>
            <person name="Costa S.F."/>
        </authorList>
    </citation>
    <scope>NUCLEOTIDE SEQUENCE [LARGE SCALE GENOMIC DNA]</scope>
    <source>
        <strain evidence="1 2">5047</strain>
    </source>
</reference>
<gene>
    <name evidence="1" type="ORF">HGR00_18355</name>
</gene>
<evidence type="ECO:0000313" key="1">
    <source>
        <dbReference type="EMBL" id="NMV39876.1"/>
    </source>
</evidence>
<proteinExistence type="predicted"/>
<evidence type="ECO:0000313" key="2">
    <source>
        <dbReference type="Proteomes" id="UP000575469"/>
    </source>
</evidence>
<comment type="caution">
    <text evidence="1">The sequence shown here is derived from an EMBL/GenBank/DDBJ whole genome shotgun (WGS) entry which is preliminary data.</text>
</comment>
<sequence>MKMTYQEIGALLCAVGEQMMGYGVCAGAVQDGNGDDDLVKTMRKHGIKEDRARELCRVDLLQAVEYVDI</sequence>
<organism evidence="1 2">
    <name type="scientific">Ralstonia insidiosa</name>
    <dbReference type="NCBI Taxonomy" id="190721"/>
    <lineage>
        <taxon>Bacteria</taxon>
        <taxon>Pseudomonadati</taxon>
        <taxon>Pseudomonadota</taxon>
        <taxon>Betaproteobacteria</taxon>
        <taxon>Burkholderiales</taxon>
        <taxon>Burkholderiaceae</taxon>
        <taxon>Ralstonia</taxon>
    </lineage>
</organism>
<name>A0A848P5H7_9RALS</name>
<dbReference type="RefSeq" id="WP_169340819.1">
    <property type="nucleotide sequence ID" value="NZ_JABBZM010000017.1"/>
</dbReference>
<protein>
    <submittedName>
        <fullName evidence="1">Uncharacterized protein</fullName>
    </submittedName>
</protein>